<gene>
    <name evidence="1" type="ORF">CEXT_772481</name>
</gene>
<reference evidence="1 2" key="1">
    <citation type="submission" date="2021-06" db="EMBL/GenBank/DDBJ databases">
        <title>Caerostris extrusa draft genome.</title>
        <authorList>
            <person name="Kono N."/>
            <person name="Arakawa K."/>
        </authorList>
    </citation>
    <scope>NUCLEOTIDE SEQUENCE [LARGE SCALE GENOMIC DNA]</scope>
</reference>
<dbReference type="AlphaFoldDB" id="A0AAV4P3A3"/>
<organism evidence="1 2">
    <name type="scientific">Caerostris extrusa</name>
    <name type="common">Bark spider</name>
    <name type="synonym">Caerostris bankana</name>
    <dbReference type="NCBI Taxonomy" id="172846"/>
    <lineage>
        <taxon>Eukaryota</taxon>
        <taxon>Metazoa</taxon>
        <taxon>Ecdysozoa</taxon>
        <taxon>Arthropoda</taxon>
        <taxon>Chelicerata</taxon>
        <taxon>Arachnida</taxon>
        <taxon>Araneae</taxon>
        <taxon>Araneomorphae</taxon>
        <taxon>Entelegynae</taxon>
        <taxon>Araneoidea</taxon>
        <taxon>Araneidae</taxon>
        <taxon>Caerostris</taxon>
    </lineage>
</organism>
<name>A0AAV4P3A3_CAEEX</name>
<comment type="caution">
    <text evidence="1">The sequence shown here is derived from an EMBL/GenBank/DDBJ whole genome shotgun (WGS) entry which is preliminary data.</text>
</comment>
<sequence>MALFLSGLRMRLNIQFVFKGGKACAEEQSFLPHVSSEVESCRKAECISSFPAQLIRESSSVTSQLRSVFGSACGRGGASSPFGNRCRFEIVEQNGVGQSHCSLSDDRGRDVLQNSDIWVA</sequence>
<accession>A0AAV4P3A3</accession>
<proteinExistence type="predicted"/>
<evidence type="ECO:0000313" key="1">
    <source>
        <dbReference type="EMBL" id="GIX90236.1"/>
    </source>
</evidence>
<keyword evidence="2" id="KW-1185">Reference proteome</keyword>
<dbReference type="Proteomes" id="UP001054945">
    <property type="component" value="Unassembled WGS sequence"/>
</dbReference>
<evidence type="ECO:0000313" key="2">
    <source>
        <dbReference type="Proteomes" id="UP001054945"/>
    </source>
</evidence>
<dbReference type="EMBL" id="BPLR01021484">
    <property type="protein sequence ID" value="GIX90236.1"/>
    <property type="molecule type" value="Genomic_DNA"/>
</dbReference>
<protein>
    <submittedName>
        <fullName evidence="1">Uncharacterized protein</fullName>
    </submittedName>
</protein>